<dbReference type="InterPro" id="IPR036477">
    <property type="entry name" value="Formyl_transf_N_sf"/>
</dbReference>
<evidence type="ECO:0000313" key="2">
    <source>
        <dbReference type="EMBL" id="APZ93500.1"/>
    </source>
</evidence>
<gene>
    <name evidence="2" type="ORF">Fuma_03118</name>
</gene>
<dbReference type="RefSeq" id="WP_077024954.1">
    <property type="nucleotide sequence ID" value="NZ_CP017641.1"/>
</dbReference>
<dbReference type="OrthoDB" id="9802815at2"/>
<dbReference type="Pfam" id="PF00551">
    <property type="entry name" value="Formyl_trans_N"/>
    <property type="match status" value="1"/>
</dbReference>
<keyword evidence="2" id="KW-0808">Transferase</keyword>
<dbReference type="GO" id="GO:0016740">
    <property type="term" value="F:transferase activity"/>
    <property type="evidence" value="ECO:0007669"/>
    <property type="project" value="UniProtKB-KW"/>
</dbReference>
<organism evidence="2 3">
    <name type="scientific">Fuerstiella marisgermanici</name>
    <dbReference type="NCBI Taxonomy" id="1891926"/>
    <lineage>
        <taxon>Bacteria</taxon>
        <taxon>Pseudomonadati</taxon>
        <taxon>Planctomycetota</taxon>
        <taxon>Planctomycetia</taxon>
        <taxon>Planctomycetales</taxon>
        <taxon>Planctomycetaceae</taxon>
        <taxon>Fuerstiella</taxon>
    </lineage>
</organism>
<dbReference type="SUPFAM" id="SSF53328">
    <property type="entry name" value="Formyltransferase"/>
    <property type="match status" value="1"/>
</dbReference>
<proteinExistence type="predicted"/>
<evidence type="ECO:0000259" key="1">
    <source>
        <dbReference type="Pfam" id="PF00551"/>
    </source>
</evidence>
<feature type="domain" description="Formyl transferase N-terminal" evidence="1">
    <location>
        <begin position="75"/>
        <end position="224"/>
    </location>
</feature>
<evidence type="ECO:0000313" key="3">
    <source>
        <dbReference type="Proteomes" id="UP000187735"/>
    </source>
</evidence>
<keyword evidence="3" id="KW-1185">Reference proteome</keyword>
<dbReference type="Proteomes" id="UP000187735">
    <property type="component" value="Chromosome"/>
</dbReference>
<protein>
    <submittedName>
        <fullName evidence="2">Methionyl-tRNA formyltransferase</fullName>
    </submittedName>
</protein>
<name>A0A1P8WHG8_9PLAN</name>
<dbReference type="AlphaFoldDB" id="A0A1P8WHG8"/>
<accession>A0A1P8WHG8</accession>
<dbReference type="EMBL" id="CP017641">
    <property type="protein sequence ID" value="APZ93500.1"/>
    <property type="molecule type" value="Genomic_DNA"/>
</dbReference>
<dbReference type="STRING" id="1891926.Fuma_03118"/>
<dbReference type="Gene3D" id="3.40.50.170">
    <property type="entry name" value="Formyl transferase, N-terminal domain"/>
    <property type="match status" value="1"/>
</dbReference>
<dbReference type="KEGG" id="fmr:Fuma_03118"/>
<dbReference type="InterPro" id="IPR002376">
    <property type="entry name" value="Formyl_transf_N"/>
</dbReference>
<sequence>MTPHNDKQAKQSGSRVVALINPVLHCRSTCAELINSGVNLVGIVEANSKPSGLPFATFKRLLKKQGIGSTASQVAARLAYQAINRNEDQRIYRELFDHAAINQTLQRWDGPVVSCRDYGDAESMAAIRDLRPDILVVHSQSWVTKRVRALAASGLVIGGHPGLTPFYRGSHSSFWALLNQQPQKIGWSTFHVDKGVDSGAVIVQGRLTPEADDSYMTLNWRGMKQIAKSQAAAILEYDRSRTIPCQPHAEIPPNSEFGLPGLRDYVRYRRVQKAVR</sequence>
<reference evidence="2 3" key="1">
    <citation type="journal article" date="2016" name="Front. Microbiol.">
        <title>Fuerstia marisgermanicae gen. nov., sp. nov., an Unusual Member of the Phylum Planctomycetes from the German Wadden Sea.</title>
        <authorList>
            <person name="Kohn T."/>
            <person name="Heuer A."/>
            <person name="Jogler M."/>
            <person name="Vollmers J."/>
            <person name="Boedeker C."/>
            <person name="Bunk B."/>
            <person name="Rast P."/>
            <person name="Borchert D."/>
            <person name="Glockner I."/>
            <person name="Freese H.M."/>
            <person name="Klenk H.P."/>
            <person name="Overmann J."/>
            <person name="Kaster A.K."/>
            <person name="Rohde M."/>
            <person name="Wiegand S."/>
            <person name="Jogler C."/>
        </authorList>
    </citation>
    <scope>NUCLEOTIDE SEQUENCE [LARGE SCALE GENOMIC DNA]</scope>
    <source>
        <strain evidence="2 3">NH11</strain>
    </source>
</reference>